<evidence type="ECO:0000256" key="3">
    <source>
        <dbReference type="ARBA" id="ARBA00022729"/>
    </source>
</evidence>
<protein>
    <recommendedName>
        <fullName evidence="4">VWF/SSPO/Zonadhesin-like cysteine-rich domain-containing protein</fullName>
    </recommendedName>
</protein>
<name>A0AAV2IP82_LYMST</name>
<evidence type="ECO:0000313" key="6">
    <source>
        <dbReference type="Proteomes" id="UP001497497"/>
    </source>
</evidence>
<evidence type="ECO:0000256" key="2">
    <source>
        <dbReference type="ARBA" id="ARBA00022525"/>
    </source>
</evidence>
<dbReference type="SUPFAM" id="SSF57567">
    <property type="entry name" value="Serine protease inhibitors"/>
    <property type="match status" value="1"/>
</dbReference>
<dbReference type="Proteomes" id="UP001497497">
    <property type="component" value="Unassembled WGS sequence"/>
</dbReference>
<comment type="subcellular location">
    <subcellularLocation>
        <location evidence="1">Secreted</location>
    </subcellularLocation>
</comment>
<dbReference type="InterPro" id="IPR036084">
    <property type="entry name" value="Ser_inhib-like_sf"/>
</dbReference>
<dbReference type="InterPro" id="IPR002919">
    <property type="entry name" value="TIL_dom"/>
</dbReference>
<dbReference type="AlphaFoldDB" id="A0AAV2IP82"/>
<dbReference type="EMBL" id="CAXITT010000994">
    <property type="protein sequence ID" value="CAL1547512.1"/>
    <property type="molecule type" value="Genomic_DNA"/>
</dbReference>
<reference evidence="5 6" key="1">
    <citation type="submission" date="2024-04" db="EMBL/GenBank/DDBJ databases">
        <authorList>
            <consortium name="Genoscope - CEA"/>
            <person name="William W."/>
        </authorList>
    </citation>
    <scope>NUCLEOTIDE SEQUENCE [LARGE SCALE GENOMIC DNA]</scope>
</reference>
<dbReference type="PANTHER" id="PTHR46698">
    <property type="entry name" value="CROSSVEINLESS 2"/>
    <property type="match status" value="1"/>
</dbReference>
<evidence type="ECO:0000256" key="1">
    <source>
        <dbReference type="ARBA" id="ARBA00004613"/>
    </source>
</evidence>
<organism evidence="5 6">
    <name type="scientific">Lymnaea stagnalis</name>
    <name type="common">Great pond snail</name>
    <name type="synonym">Helix stagnalis</name>
    <dbReference type="NCBI Taxonomy" id="6523"/>
    <lineage>
        <taxon>Eukaryota</taxon>
        <taxon>Metazoa</taxon>
        <taxon>Spiralia</taxon>
        <taxon>Lophotrochozoa</taxon>
        <taxon>Mollusca</taxon>
        <taxon>Gastropoda</taxon>
        <taxon>Heterobranchia</taxon>
        <taxon>Euthyneura</taxon>
        <taxon>Panpulmonata</taxon>
        <taxon>Hygrophila</taxon>
        <taxon>Lymnaeoidea</taxon>
        <taxon>Lymnaeidae</taxon>
        <taxon>Lymnaea</taxon>
    </lineage>
</organism>
<dbReference type="InterPro" id="IPR052424">
    <property type="entry name" value="Kielin_Chordin-BMP_Reg"/>
</dbReference>
<dbReference type="PANTHER" id="PTHR46698:SF6">
    <property type="entry name" value="KIELIN_CHORDIN-LIKE PROTEIN"/>
    <property type="match status" value="1"/>
</dbReference>
<keyword evidence="6" id="KW-1185">Reference proteome</keyword>
<dbReference type="Gene3D" id="2.10.25.10">
    <property type="entry name" value="Laminin"/>
    <property type="match status" value="1"/>
</dbReference>
<evidence type="ECO:0000313" key="5">
    <source>
        <dbReference type="EMBL" id="CAL1547512.1"/>
    </source>
</evidence>
<keyword evidence="2" id="KW-0964">Secreted</keyword>
<comment type="caution">
    <text evidence="5">The sequence shown here is derived from an EMBL/GenBank/DDBJ whole genome shotgun (WGS) entry which is preliminary data.</text>
</comment>
<evidence type="ECO:0000259" key="4">
    <source>
        <dbReference type="SMART" id="SM00832"/>
    </source>
</evidence>
<dbReference type="SMART" id="SM00832">
    <property type="entry name" value="C8"/>
    <property type="match status" value="1"/>
</dbReference>
<dbReference type="InterPro" id="IPR014853">
    <property type="entry name" value="VWF/SSPO/ZAN-like_Cys-rich_dom"/>
</dbReference>
<dbReference type="GO" id="GO:0005576">
    <property type="term" value="C:extracellular region"/>
    <property type="evidence" value="ECO:0007669"/>
    <property type="project" value="UniProtKB-SubCell"/>
</dbReference>
<gene>
    <name evidence="5" type="ORF">GSLYS_00020829001</name>
</gene>
<dbReference type="GO" id="GO:0030513">
    <property type="term" value="P:positive regulation of BMP signaling pathway"/>
    <property type="evidence" value="ECO:0007669"/>
    <property type="project" value="TreeGrafter"/>
</dbReference>
<dbReference type="Pfam" id="PF08742">
    <property type="entry name" value="C8"/>
    <property type="match status" value="1"/>
</dbReference>
<sequence>MPLCTEVQDMDPCLLKGFMSRKNATMKCIKLKSNGFRRCHREVPPESFFTSCIHDLCTCQEDSKCLCSILEAYARECAKSGVKVAWRSSNFCDFECDSSKGLEFDECGSPCPRTCANIQTSGHNLKCLKPCVPSCQCPSGKVLHNGKCIFPSSCPHIEMIPVL</sequence>
<accession>A0AAV2IP82</accession>
<dbReference type="Pfam" id="PF01826">
    <property type="entry name" value="TIL"/>
    <property type="match status" value="1"/>
</dbReference>
<feature type="domain" description="VWF/SSPO/Zonadhesin-like cysteine-rich" evidence="4">
    <location>
        <begin position="21"/>
        <end position="93"/>
    </location>
</feature>
<proteinExistence type="predicted"/>
<dbReference type="CDD" id="cd19941">
    <property type="entry name" value="TIL"/>
    <property type="match status" value="1"/>
</dbReference>
<keyword evidence="3" id="KW-0732">Signal</keyword>